<organism evidence="2 3">
    <name type="scientific">Trichogramma kaykai</name>
    <dbReference type="NCBI Taxonomy" id="54128"/>
    <lineage>
        <taxon>Eukaryota</taxon>
        <taxon>Metazoa</taxon>
        <taxon>Ecdysozoa</taxon>
        <taxon>Arthropoda</taxon>
        <taxon>Hexapoda</taxon>
        <taxon>Insecta</taxon>
        <taxon>Pterygota</taxon>
        <taxon>Neoptera</taxon>
        <taxon>Endopterygota</taxon>
        <taxon>Hymenoptera</taxon>
        <taxon>Apocrita</taxon>
        <taxon>Proctotrupomorpha</taxon>
        <taxon>Chalcidoidea</taxon>
        <taxon>Trichogrammatidae</taxon>
        <taxon>Trichogramma</taxon>
    </lineage>
</organism>
<dbReference type="SUPFAM" id="SSF49599">
    <property type="entry name" value="TRAF domain-like"/>
    <property type="match status" value="1"/>
</dbReference>
<dbReference type="PROSITE" id="PS50144">
    <property type="entry name" value="MATH"/>
    <property type="match status" value="1"/>
</dbReference>
<dbReference type="Pfam" id="PF22486">
    <property type="entry name" value="MATH_2"/>
    <property type="match status" value="1"/>
</dbReference>
<dbReference type="Gene3D" id="2.60.210.10">
    <property type="entry name" value="Apoptosis, Tumor Necrosis Factor Receptor Associated Protein 2, Chain A"/>
    <property type="match status" value="1"/>
</dbReference>
<evidence type="ECO:0000313" key="3">
    <source>
        <dbReference type="Proteomes" id="UP001627154"/>
    </source>
</evidence>
<gene>
    <name evidence="2" type="ORF">TKK_006260</name>
</gene>
<dbReference type="InterPro" id="IPR002083">
    <property type="entry name" value="MATH/TRAF_dom"/>
</dbReference>
<name>A0ABD2X5L5_9HYME</name>
<keyword evidence="3" id="KW-1185">Reference proteome</keyword>
<evidence type="ECO:0000259" key="1">
    <source>
        <dbReference type="PROSITE" id="PS50144"/>
    </source>
</evidence>
<evidence type="ECO:0000313" key="2">
    <source>
        <dbReference type="EMBL" id="KAL3400395.1"/>
    </source>
</evidence>
<reference evidence="2 3" key="1">
    <citation type="journal article" date="2024" name="bioRxiv">
        <title>A reference genome for Trichogramma kaykai: A tiny desert-dwelling parasitoid wasp with competing sex-ratio distorters.</title>
        <authorList>
            <person name="Culotta J."/>
            <person name="Lindsey A.R."/>
        </authorList>
    </citation>
    <scope>NUCLEOTIDE SEQUENCE [LARGE SCALE GENOMIC DNA]</scope>
    <source>
        <strain evidence="2 3">KSX58</strain>
    </source>
</reference>
<protein>
    <recommendedName>
        <fullName evidence="1">MATH domain-containing protein</fullName>
    </recommendedName>
</protein>
<comment type="caution">
    <text evidence="2">The sequence shown here is derived from an EMBL/GenBank/DDBJ whole genome shotgun (WGS) entry which is preliminary data.</text>
</comment>
<dbReference type="Proteomes" id="UP001627154">
    <property type="component" value="Unassembled WGS sequence"/>
</dbReference>
<dbReference type="InterPro" id="IPR008974">
    <property type="entry name" value="TRAF-like"/>
</dbReference>
<dbReference type="EMBL" id="JBJJXI010000051">
    <property type="protein sequence ID" value="KAL3400395.1"/>
    <property type="molecule type" value="Genomic_DNA"/>
</dbReference>
<proteinExistence type="predicted"/>
<accession>A0ABD2X5L5</accession>
<dbReference type="AlphaFoldDB" id="A0ABD2X5L5"/>
<feature type="domain" description="MATH" evidence="1">
    <location>
        <begin position="17"/>
        <end position="141"/>
    </location>
</feature>
<sequence>MATEQRIVASTKVYSDECIYTWTIENYRLIKLNVGERIISPKFAVGSDDKKYFNLQLYPEGARTEVAGYISLYLTPVIDSEKEPDKLVCRWALLAINDKNVVKKRTFHYNLANDGKMKKIDDPDIWVNLTQSILKSQKNSS</sequence>